<gene>
    <name evidence="2" type="ORF">KP77_04620</name>
</gene>
<keyword evidence="1" id="KW-1133">Transmembrane helix</keyword>
<evidence type="ECO:0000313" key="2">
    <source>
        <dbReference type="EMBL" id="KIL53486.1"/>
    </source>
</evidence>
<dbReference type="AlphaFoldDB" id="A0A0C2WA85"/>
<evidence type="ECO:0000313" key="3">
    <source>
        <dbReference type="Proteomes" id="UP000031950"/>
    </source>
</evidence>
<comment type="caution">
    <text evidence="2">The sequence shown here is derived from an EMBL/GenBank/DDBJ whole genome shotgun (WGS) entry which is preliminary data.</text>
</comment>
<dbReference type="EMBL" id="JXRQ01000008">
    <property type="protein sequence ID" value="KIL53486.1"/>
    <property type="molecule type" value="Genomic_DNA"/>
</dbReference>
<reference evidence="2 3" key="1">
    <citation type="submission" date="2015-01" db="EMBL/GenBank/DDBJ databases">
        <title>Genome sequence of Jeotgalibacillus alimentarius.</title>
        <authorList>
            <person name="Goh K.M."/>
            <person name="Chan K.-G."/>
            <person name="Yaakop A.S."/>
            <person name="Ee R."/>
            <person name="Gan H.M."/>
            <person name="Chan C.S."/>
        </authorList>
    </citation>
    <scope>NUCLEOTIDE SEQUENCE [LARGE SCALE GENOMIC DNA]</scope>
    <source>
        <strain evidence="2 3">YKJ-13</strain>
    </source>
</reference>
<proteinExistence type="predicted"/>
<organism evidence="2 3">
    <name type="scientific">Jeotgalibacillus alimentarius</name>
    <dbReference type="NCBI Taxonomy" id="135826"/>
    <lineage>
        <taxon>Bacteria</taxon>
        <taxon>Bacillati</taxon>
        <taxon>Bacillota</taxon>
        <taxon>Bacilli</taxon>
        <taxon>Bacillales</taxon>
        <taxon>Caryophanaceae</taxon>
        <taxon>Jeotgalibacillus</taxon>
    </lineage>
</organism>
<keyword evidence="3" id="KW-1185">Reference proteome</keyword>
<evidence type="ECO:0000256" key="1">
    <source>
        <dbReference type="SAM" id="Phobius"/>
    </source>
</evidence>
<sequence>MDEQAVRLSLLIGTVIIFVMISIFVKKKMRIFLAGLMVVCSCLHGE</sequence>
<dbReference type="Proteomes" id="UP000031950">
    <property type="component" value="Unassembled WGS sequence"/>
</dbReference>
<keyword evidence="1" id="KW-0812">Transmembrane</keyword>
<protein>
    <submittedName>
        <fullName evidence="2">Uncharacterized protein</fullName>
    </submittedName>
</protein>
<name>A0A0C2WA85_9BACL</name>
<keyword evidence="1" id="KW-0472">Membrane</keyword>
<dbReference type="STRING" id="135826.KP77_04620"/>
<dbReference type="PATRIC" id="fig|135826.4.peg.462"/>
<feature type="transmembrane region" description="Helical" evidence="1">
    <location>
        <begin position="6"/>
        <end position="25"/>
    </location>
</feature>
<accession>A0A0C2WA85</accession>